<sequence>MLLKFFKFSRIHFKRSRILWWKKKFLETGSIVDKKRSSRPCTSDVDVESVRETFLLNSRRSVRSAATELNMPFSTVYKAIKKRLRLHTYKVQIVQALEPEDRPMRVAFATDITKRDRR</sequence>
<evidence type="ECO:0000313" key="2">
    <source>
        <dbReference type="Proteomes" id="UP000887013"/>
    </source>
</evidence>
<dbReference type="PANTHER" id="PTHR47326:SF1">
    <property type="entry name" value="HTH PSQ-TYPE DOMAIN-CONTAINING PROTEIN"/>
    <property type="match status" value="1"/>
</dbReference>
<name>A0A8X6QB40_NEPPI</name>
<accession>A0A8X6QB40</accession>
<dbReference type="OrthoDB" id="6611281at2759"/>
<dbReference type="PANTHER" id="PTHR47326">
    <property type="entry name" value="TRANSPOSABLE ELEMENT TC3 TRANSPOSASE-LIKE PROTEIN"/>
    <property type="match status" value="1"/>
</dbReference>
<comment type="caution">
    <text evidence="1">The sequence shown here is derived from an EMBL/GenBank/DDBJ whole genome shotgun (WGS) entry which is preliminary data.</text>
</comment>
<reference evidence="1" key="1">
    <citation type="submission" date="2020-08" db="EMBL/GenBank/DDBJ databases">
        <title>Multicomponent nature underlies the extraordinary mechanical properties of spider dragline silk.</title>
        <authorList>
            <person name="Kono N."/>
            <person name="Nakamura H."/>
            <person name="Mori M."/>
            <person name="Yoshida Y."/>
            <person name="Ohtoshi R."/>
            <person name="Malay A.D."/>
            <person name="Moran D.A.P."/>
            <person name="Tomita M."/>
            <person name="Numata K."/>
            <person name="Arakawa K."/>
        </authorList>
    </citation>
    <scope>NUCLEOTIDE SEQUENCE</scope>
</reference>
<dbReference type="AlphaFoldDB" id="A0A8X6QB40"/>
<gene>
    <name evidence="1" type="primary">X975_18175</name>
    <name evidence="1" type="ORF">NPIL_125031</name>
</gene>
<protein>
    <submittedName>
        <fullName evidence="1">DUF4817 domain-containing protein</fullName>
    </submittedName>
</protein>
<organism evidence="1 2">
    <name type="scientific">Nephila pilipes</name>
    <name type="common">Giant wood spider</name>
    <name type="synonym">Nephila maculata</name>
    <dbReference type="NCBI Taxonomy" id="299642"/>
    <lineage>
        <taxon>Eukaryota</taxon>
        <taxon>Metazoa</taxon>
        <taxon>Ecdysozoa</taxon>
        <taxon>Arthropoda</taxon>
        <taxon>Chelicerata</taxon>
        <taxon>Arachnida</taxon>
        <taxon>Araneae</taxon>
        <taxon>Araneomorphae</taxon>
        <taxon>Entelegynae</taxon>
        <taxon>Araneoidea</taxon>
        <taxon>Nephilidae</taxon>
        <taxon>Nephila</taxon>
    </lineage>
</organism>
<dbReference type="Proteomes" id="UP000887013">
    <property type="component" value="Unassembled WGS sequence"/>
</dbReference>
<evidence type="ECO:0000313" key="1">
    <source>
        <dbReference type="EMBL" id="GFU09638.1"/>
    </source>
</evidence>
<keyword evidence="2" id="KW-1185">Reference proteome</keyword>
<dbReference type="EMBL" id="BMAW01028890">
    <property type="protein sequence ID" value="GFU09638.1"/>
    <property type="molecule type" value="Genomic_DNA"/>
</dbReference>
<proteinExistence type="predicted"/>